<feature type="transmembrane region" description="Helical" evidence="3">
    <location>
        <begin position="93"/>
        <end position="114"/>
    </location>
</feature>
<dbReference type="PANTHER" id="PTHR45138">
    <property type="entry name" value="REGULATORY COMPONENTS OF SENSORY TRANSDUCTION SYSTEM"/>
    <property type="match status" value="1"/>
</dbReference>
<dbReference type="SMART" id="SM00267">
    <property type="entry name" value="GGDEF"/>
    <property type="match status" value="1"/>
</dbReference>
<dbReference type="InterPro" id="IPR000160">
    <property type="entry name" value="GGDEF_dom"/>
</dbReference>
<keyword evidence="6" id="KW-1185">Reference proteome</keyword>
<proteinExistence type="predicted"/>
<sequence>MLRWVEADLRRPWSQIGFGAALEPRYQRAIETGRTRRYILYHLSGMAVFDLFIFINALVIPDVLALVIVLDLAVLTPALLVLVWLMHRRIVSSVLASTLFLFPMIGTMLALMLASHMQNAVMIAFAIPMVMVYGCIALPLPVPQAAIVAIGATMLTAGAVVFHPRFDLGGVLFAIMLNLSMAGYLLFAAFRNEISERRFYLLNLRDALRSESLVERNRTLLSLSDTDGLTGIGNRRAFDARLESVWRDQGPSRTPVALMMIDIDHFKRLNDTYGHLGGDACLRAVAAIVDGTMRDPAAATFRYGGEEFAVILVGPEAERVDVIAEQVRRSVEAAPVALPGDSQGGVGVTVSIGCVAMVPDADRPHVTPIAIADAALYRAKLTGRNRVQMGLAAPDAVLQVA</sequence>
<reference evidence="5 6" key="1">
    <citation type="submission" date="2024-06" db="EMBL/GenBank/DDBJ databases">
        <title>Genomic Encyclopedia of Type Strains, Phase IV (KMG-IV): sequencing the most valuable type-strain genomes for metagenomic binning, comparative biology and taxonomic classification.</title>
        <authorList>
            <person name="Goeker M."/>
        </authorList>
    </citation>
    <scope>NUCLEOTIDE SEQUENCE [LARGE SCALE GENOMIC DNA]</scope>
    <source>
        <strain evidence="5 6">DSM 21331</strain>
    </source>
</reference>
<comment type="catalytic activity">
    <reaction evidence="2">
        <text>2 GTP = 3',3'-c-di-GMP + 2 diphosphate</text>
        <dbReference type="Rhea" id="RHEA:24898"/>
        <dbReference type="ChEBI" id="CHEBI:33019"/>
        <dbReference type="ChEBI" id="CHEBI:37565"/>
        <dbReference type="ChEBI" id="CHEBI:58805"/>
        <dbReference type="EC" id="2.7.7.65"/>
    </reaction>
</comment>
<evidence type="ECO:0000256" key="1">
    <source>
        <dbReference type="ARBA" id="ARBA00012528"/>
    </source>
</evidence>
<feature type="transmembrane region" description="Helical" evidence="3">
    <location>
        <begin position="38"/>
        <end position="58"/>
    </location>
</feature>
<feature type="transmembrane region" description="Helical" evidence="3">
    <location>
        <begin position="145"/>
        <end position="162"/>
    </location>
</feature>
<dbReference type="EC" id="2.7.7.65" evidence="1"/>
<dbReference type="SUPFAM" id="SSF55073">
    <property type="entry name" value="Nucleotide cyclase"/>
    <property type="match status" value="1"/>
</dbReference>
<feature type="transmembrane region" description="Helical" evidence="3">
    <location>
        <begin position="64"/>
        <end position="86"/>
    </location>
</feature>
<dbReference type="InterPro" id="IPR029787">
    <property type="entry name" value="Nucleotide_cyclase"/>
</dbReference>
<keyword evidence="3" id="KW-1133">Transmembrane helix</keyword>
<dbReference type="InterPro" id="IPR043128">
    <property type="entry name" value="Rev_trsase/Diguanyl_cyclase"/>
</dbReference>
<accession>A0ABV2L9C5</accession>
<dbReference type="InterPro" id="IPR050469">
    <property type="entry name" value="Diguanylate_Cyclase"/>
</dbReference>
<dbReference type="EMBL" id="JBEPMM010000015">
    <property type="protein sequence ID" value="MET3694453.1"/>
    <property type="molecule type" value="Genomic_DNA"/>
</dbReference>
<dbReference type="Pfam" id="PF00990">
    <property type="entry name" value="GGDEF"/>
    <property type="match status" value="1"/>
</dbReference>
<dbReference type="CDD" id="cd01949">
    <property type="entry name" value="GGDEF"/>
    <property type="match status" value="1"/>
</dbReference>
<feature type="transmembrane region" description="Helical" evidence="3">
    <location>
        <begin position="168"/>
        <end position="190"/>
    </location>
</feature>
<dbReference type="PROSITE" id="PS50887">
    <property type="entry name" value="GGDEF"/>
    <property type="match status" value="1"/>
</dbReference>
<evidence type="ECO:0000256" key="2">
    <source>
        <dbReference type="ARBA" id="ARBA00034247"/>
    </source>
</evidence>
<gene>
    <name evidence="5" type="ORF">ABID43_004015</name>
</gene>
<keyword evidence="3" id="KW-0472">Membrane</keyword>
<dbReference type="RefSeq" id="WP_238280575.1">
    <property type="nucleotide sequence ID" value="NZ_BPQL01000088.1"/>
</dbReference>
<protein>
    <recommendedName>
        <fullName evidence="1">diguanylate cyclase</fullName>
        <ecNumber evidence="1">2.7.7.65</ecNumber>
    </recommendedName>
</protein>
<evidence type="ECO:0000256" key="3">
    <source>
        <dbReference type="SAM" id="Phobius"/>
    </source>
</evidence>
<evidence type="ECO:0000313" key="5">
    <source>
        <dbReference type="EMBL" id="MET3694453.1"/>
    </source>
</evidence>
<keyword evidence="3" id="KW-0812">Transmembrane</keyword>
<dbReference type="Proteomes" id="UP001549145">
    <property type="component" value="Unassembled WGS sequence"/>
</dbReference>
<organism evidence="5 6">
    <name type="scientific">Methylobacterium goesingense</name>
    <dbReference type="NCBI Taxonomy" id="243690"/>
    <lineage>
        <taxon>Bacteria</taxon>
        <taxon>Pseudomonadati</taxon>
        <taxon>Pseudomonadota</taxon>
        <taxon>Alphaproteobacteria</taxon>
        <taxon>Hyphomicrobiales</taxon>
        <taxon>Methylobacteriaceae</taxon>
        <taxon>Methylobacterium</taxon>
    </lineage>
</organism>
<feature type="transmembrane region" description="Helical" evidence="3">
    <location>
        <begin position="120"/>
        <end position="138"/>
    </location>
</feature>
<dbReference type="PANTHER" id="PTHR45138:SF9">
    <property type="entry name" value="DIGUANYLATE CYCLASE DGCM-RELATED"/>
    <property type="match status" value="1"/>
</dbReference>
<comment type="caution">
    <text evidence="5">The sequence shown here is derived from an EMBL/GenBank/DDBJ whole genome shotgun (WGS) entry which is preliminary data.</text>
</comment>
<evidence type="ECO:0000313" key="6">
    <source>
        <dbReference type="Proteomes" id="UP001549145"/>
    </source>
</evidence>
<dbReference type="Gene3D" id="3.30.70.270">
    <property type="match status" value="1"/>
</dbReference>
<name>A0ABV2L9C5_9HYPH</name>
<dbReference type="NCBIfam" id="TIGR00254">
    <property type="entry name" value="GGDEF"/>
    <property type="match status" value="1"/>
</dbReference>
<evidence type="ECO:0000259" key="4">
    <source>
        <dbReference type="PROSITE" id="PS50887"/>
    </source>
</evidence>
<feature type="domain" description="GGDEF" evidence="4">
    <location>
        <begin position="254"/>
        <end position="392"/>
    </location>
</feature>